<gene>
    <name evidence="2" type="ORF">AX774_g7835</name>
</gene>
<dbReference type="Proteomes" id="UP000188320">
    <property type="component" value="Unassembled WGS sequence"/>
</dbReference>
<protein>
    <submittedName>
        <fullName evidence="2">Uncharacterized protein</fullName>
    </submittedName>
</protein>
<keyword evidence="3" id="KW-1185">Reference proteome</keyword>
<name>A0A1R1PCV9_ZANCU</name>
<keyword evidence="1" id="KW-0812">Transmembrane</keyword>
<sequence>MKKKILWKARKHTKLYVSCLVLQNKTIVFWMICLLLVVCLCIFCLGFLDEFLDKFEFIIRACLDWWIGLQILLFWHECLDQQSVTYKTTNCQLSKHIKKEG</sequence>
<organism evidence="2 3">
    <name type="scientific">Zancudomyces culisetae</name>
    <name type="common">Gut fungus</name>
    <name type="synonym">Smittium culisetae</name>
    <dbReference type="NCBI Taxonomy" id="1213189"/>
    <lineage>
        <taxon>Eukaryota</taxon>
        <taxon>Fungi</taxon>
        <taxon>Fungi incertae sedis</taxon>
        <taxon>Zoopagomycota</taxon>
        <taxon>Kickxellomycotina</taxon>
        <taxon>Harpellomycetes</taxon>
        <taxon>Harpellales</taxon>
        <taxon>Legeriomycetaceae</taxon>
        <taxon>Zancudomyces</taxon>
    </lineage>
</organism>
<proteinExistence type="predicted"/>
<keyword evidence="1" id="KW-1133">Transmembrane helix</keyword>
<accession>A0A1R1PCV9</accession>
<evidence type="ECO:0000256" key="1">
    <source>
        <dbReference type="SAM" id="Phobius"/>
    </source>
</evidence>
<feature type="transmembrane region" description="Helical" evidence="1">
    <location>
        <begin position="27"/>
        <end position="48"/>
    </location>
</feature>
<dbReference type="AlphaFoldDB" id="A0A1R1PCV9"/>
<reference evidence="3" key="1">
    <citation type="submission" date="2017-01" db="EMBL/GenBank/DDBJ databases">
        <authorList>
            <person name="Wang Y."/>
            <person name="White M."/>
            <person name="Kvist S."/>
            <person name="Moncalvo J.-M."/>
        </authorList>
    </citation>
    <scope>NUCLEOTIDE SEQUENCE [LARGE SCALE GENOMIC DNA]</scope>
    <source>
        <strain evidence="3">COL-18-3</strain>
    </source>
</reference>
<dbReference type="EMBL" id="LSSK01001807">
    <property type="protein sequence ID" value="OMH78771.1"/>
    <property type="molecule type" value="Genomic_DNA"/>
</dbReference>
<comment type="caution">
    <text evidence="2">The sequence shown here is derived from an EMBL/GenBank/DDBJ whole genome shotgun (WGS) entry which is preliminary data.</text>
</comment>
<keyword evidence="1" id="KW-0472">Membrane</keyword>
<evidence type="ECO:0000313" key="2">
    <source>
        <dbReference type="EMBL" id="OMH78771.1"/>
    </source>
</evidence>
<evidence type="ECO:0000313" key="3">
    <source>
        <dbReference type="Proteomes" id="UP000188320"/>
    </source>
</evidence>